<dbReference type="STRING" id="421058.SAMN05421866_3476"/>
<organism evidence="2 3">
    <name type="scientific">Chryseobacterium oranimense</name>
    <dbReference type="NCBI Taxonomy" id="421058"/>
    <lineage>
        <taxon>Bacteria</taxon>
        <taxon>Pseudomonadati</taxon>
        <taxon>Bacteroidota</taxon>
        <taxon>Flavobacteriia</taxon>
        <taxon>Flavobacteriales</taxon>
        <taxon>Weeksellaceae</taxon>
        <taxon>Chryseobacterium group</taxon>
        <taxon>Chryseobacterium</taxon>
    </lineage>
</organism>
<keyword evidence="3" id="KW-1185">Reference proteome</keyword>
<feature type="coiled-coil region" evidence="1">
    <location>
        <begin position="37"/>
        <end position="71"/>
    </location>
</feature>
<gene>
    <name evidence="2" type="ORF">SAMN05421866_3476</name>
</gene>
<dbReference type="Proteomes" id="UP000184047">
    <property type="component" value="Unassembled WGS sequence"/>
</dbReference>
<evidence type="ECO:0000313" key="3">
    <source>
        <dbReference type="Proteomes" id="UP000184047"/>
    </source>
</evidence>
<dbReference type="AlphaFoldDB" id="A0A1M5V055"/>
<sequence length="147" mass="17311">MKNLILILVSCFAFAQEPQKPDTSKLSEKVKETIIKIEAEKIKAETLDKKISEAEKENEQLKSKRSTLYSKLKHFFNEYFGPGEFRNNVSSNSKAVKEENRNDPVEEIEVYDGQDTIRAGWLYRLFHKNDFVIRRYKIIDNEKVYLD</sequence>
<name>A0A1M5V055_9FLAO</name>
<accession>A0A1M5V055</accession>
<reference evidence="3" key="1">
    <citation type="submission" date="2016-11" db="EMBL/GenBank/DDBJ databases">
        <authorList>
            <person name="Varghese N."/>
            <person name="Submissions S."/>
        </authorList>
    </citation>
    <scope>NUCLEOTIDE SEQUENCE [LARGE SCALE GENOMIC DNA]</scope>
    <source>
        <strain evidence="3">DSM 19055</strain>
    </source>
</reference>
<evidence type="ECO:0000313" key="2">
    <source>
        <dbReference type="EMBL" id="SHH68621.1"/>
    </source>
</evidence>
<dbReference type="OrthoDB" id="1273535at2"/>
<protein>
    <submittedName>
        <fullName evidence="2">Uncharacterized protein</fullName>
    </submittedName>
</protein>
<dbReference type="RefSeq" id="WP_073065244.1">
    <property type="nucleotide sequence ID" value="NZ_FQWT01000005.1"/>
</dbReference>
<evidence type="ECO:0000256" key="1">
    <source>
        <dbReference type="SAM" id="Coils"/>
    </source>
</evidence>
<keyword evidence="1" id="KW-0175">Coiled coil</keyword>
<proteinExistence type="predicted"/>
<dbReference type="EMBL" id="FQWT01000005">
    <property type="protein sequence ID" value="SHH68621.1"/>
    <property type="molecule type" value="Genomic_DNA"/>
</dbReference>